<dbReference type="Proteomes" id="UP000256405">
    <property type="component" value="Unassembled WGS sequence"/>
</dbReference>
<accession>A0A3E0DKL6</accession>
<evidence type="ECO:0000313" key="1">
    <source>
        <dbReference type="EMBL" id="REG82042.1"/>
    </source>
</evidence>
<dbReference type="AlphaFoldDB" id="A0A3E0DKL6"/>
<comment type="caution">
    <text evidence="1">The sequence shown here is derived from an EMBL/GenBank/DDBJ whole genome shotgun (WGS) entry which is preliminary data.</text>
</comment>
<protein>
    <submittedName>
        <fullName evidence="1">Uncharacterized protein</fullName>
    </submittedName>
</protein>
<dbReference type="EMBL" id="QUNF01000023">
    <property type="protein sequence ID" value="REG82042.1"/>
    <property type="molecule type" value="Genomic_DNA"/>
</dbReference>
<evidence type="ECO:0000313" key="2">
    <source>
        <dbReference type="Proteomes" id="UP000256405"/>
    </source>
</evidence>
<gene>
    <name evidence="1" type="ORF">C8N25_12331</name>
</gene>
<name>A0A3E0DKL6_9BACT</name>
<keyword evidence="2" id="KW-1185">Reference proteome</keyword>
<reference evidence="1 2" key="1">
    <citation type="submission" date="2018-08" db="EMBL/GenBank/DDBJ databases">
        <title>Genomic Encyclopedia of Archaeal and Bacterial Type Strains, Phase II (KMG-II): from individual species to whole genera.</title>
        <authorList>
            <person name="Goeker M."/>
        </authorList>
    </citation>
    <scope>NUCLEOTIDE SEQUENCE [LARGE SCALE GENOMIC DNA]</scope>
    <source>
        <strain evidence="1 2">DSM 15986</strain>
    </source>
</reference>
<sequence length="54" mass="6405">MSRDKEFELQETGFTPYTLKSDNFYTVQNESKSVKKQFERSYENQSELNLATCN</sequence>
<proteinExistence type="predicted"/>
<organism evidence="1 2">
    <name type="scientific">Algoriphagus antarcticus</name>
    <dbReference type="NCBI Taxonomy" id="238540"/>
    <lineage>
        <taxon>Bacteria</taxon>
        <taxon>Pseudomonadati</taxon>
        <taxon>Bacteroidota</taxon>
        <taxon>Cytophagia</taxon>
        <taxon>Cytophagales</taxon>
        <taxon>Cyclobacteriaceae</taxon>
        <taxon>Algoriphagus</taxon>
    </lineage>
</organism>